<dbReference type="OrthoDB" id="1156086at2"/>
<accession>A0A364RI73</accession>
<name>A0A364RI73_9BACT</name>
<reference evidence="5 6" key="2">
    <citation type="submission" date="2018-07" db="EMBL/GenBank/DDBJ databases">
        <title>Pontibacter sp. 2b14 genomic sequence and assembly.</title>
        <authorList>
            <person name="Du Z.-J."/>
        </authorList>
    </citation>
    <scope>NUCLEOTIDE SEQUENCE [LARGE SCALE GENOMIC DNA]</scope>
    <source>
        <strain evidence="5 6">2b14</strain>
    </source>
</reference>
<keyword evidence="6" id="KW-1185">Reference proteome</keyword>
<keyword evidence="1" id="KW-0328">Glycosyltransferase</keyword>
<evidence type="ECO:0000256" key="3">
    <source>
        <dbReference type="ARBA" id="ARBA00023180"/>
    </source>
</evidence>
<comment type="caution">
    <text evidence="5">The sequence shown here is derived from an EMBL/GenBank/DDBJ whole genome shotgun (WGS) entry which is preliminary data.</text>
</comment>
<evidence type="ECO:0000313" key="6">
    <source>
        <dbReference type="Proteomes" id="UP000251692"/>
    </source>
</evidence>
<proteinExistence type="predicted"/>
<dbReference type="RefSeq" id="WP_112304074.1">
    <property type="nucleotide sequence ID" value="NZ_QMDV01000001.1"/>
</dbReference>
<dbReference type="GO" id="GO:0016757">
    <property type="term" value="F:glycosyltransferase activity"/>
    <property type="evidence" value="ECO:0007669"/>
    <property type="project" value="UniProtKB-KW"/>
</dbReference>
<sequence>MAASFIKILKRKLNSAFYVALRWVNYYPYYDYLHGRGQKINLTPEYEIELTAEEKAFLKLCAASYNYFESDYALGHRQKELSLYKLQDVTFFSHTGVIMINQKLIVESGLSVDRLTRSKAFRDFTLMLPSRLKKGIYTTIQHSHWADNNISLWFIDSLPRAYILANTVQEPVTLLMWKGAHAYQKHTLEFLLKDYPHIKIKYISKHHKIRISNFYLPSFVTASFSGYLPPDVSNWLREKVWQSYAIKRDNPKQRIYISRSKARFRRVLNETDLYPVLKKFGFKIVWPEDLDYGQQIQLFFDAEAIISPHGAGLTNILFAEKCKVVEFHPAKIVKGRYMLLCKGLGFDYTPIIGSKGDEIEDFTIPVTEVENWLTSQYNLIPS</sequence>
<evidence type="ECO:0000256" key="1">
    <source>
        <dbReference type="ARBA" id="ARBA00022676"/>
    </source>
</evidence>
<dbReference type="PANTHER" id="PTHR20961">
    <property type="entry name" value="GLYCOSYLTRANSFERASE"/>
    <property type="match status" value="1"/>
</dbReference>
<reference evidence="5 6" key="1">
    <citation type="submission" date="2018-06" db="EMBL/GenBank/DDBJ databases">
        <authorList>
            <person name="Liu Z.-W."/>
        </authorList>
    </citation>
    <scope>NUCLEOTIDE SEQUENCE [LARGE SCALE GENOMIC DNA]</scope>
    <source>
        <strain evidence="5 6">2b14</strain>
    </source>
</reference>
<dbReference type="AlphaFoldDB" id="A0A364RI73"/>
<dbReference type="Pfam" id="PF04577">
    <property type="entry name" value="Glyco_transf_61"/>
    <property type="match status" value="1"/>
</dbReference>
<evidence type="ECO:0000256" key="2">
    <source>
        <dbReference type="ARBA" id="ARBA00022679"/>
    </source>
</evidence>
<dbReference type="Proteomes" id="UP000251692">
    <property type="component" value="Unassembled WGS sequence"/>
</dbReference>
<evidence type="ECO:0000259" key="4">
    <source>
        <dbReference type="Pfam" id="PF04577"/>
    </source>
</evidence>
<protein>
    <submittedName>
        <fullName evidence="5">Glycosyltransferase family 61 protein</fullName>
    </submittedName>
</protein>
<keyword evidence="2 5" id="KW-0808">Transferase</keyword>
<organism evidence="5 6">
    <name type="scientific">Pontibacter arcticus</name>
    <dbReference type="NCBI Taxonomy" id="2080288"/>
    <lineage>
        <taxon>Bacteria</taxon>
        <taxon>Pseudomonadati</taxon>
        <taxon>Bacteroidota</taxon>
        <taxon>Cytophagia</taxon>
        <taxon>Cytophagales</taxon>
        <taxon>Hymenobacteraceae</taxon>
        <taxon>Pontibacter</taxon>
    </lineage>
</organism>
<feature type="domain" description="Glycosyltransferase 61 catalytic" evidence="4">
    <location>
        <begin position="153"/>
        <end position="324"/>
    </location>
</feature>
<dbReference type="InterPro" id="IPR007657">
    <property type="entry name" value="Glycosyltransferase_61"/>
</dbReference>
<dbReference type="EMBL" id="QMDV01000001">
    <property type="protein sequence ID" value="RAU83975.1"/>
    <property type="molecule type" value="Genomic_DNA"/>
</dbReference>
<evidence type="ECO:0000313" key="5">
    <source>
        <dbReference type="EMBL" id="RAU83975.1"/>
    </source>
</evidence>
<keyword evidence="3" id="KW-0325">Glycoprotein</keyword>
<dbReference type="InterPro" id="IPR049625">
    <property type="entry name" value="Glyco_transf_61_cat"/>
</dbReference>
<gene>
    <name evidence="5" type="ORF">DP923_02625</name>
</gene>